<comment type="caution">
    <text evidence="15">The sequence shown here is derived from an EMBL/GenBank/DDBJ whole genome shotgun (WGS) entry which is preliminary data.</text>
</comment>
<reference evidence="15" key="1">
    <citation type="submission" date="2020-09" db="EMBL/GenBank/DDBJ databases">
        <authorList>
            <person name="Kikuchi T."/>
        </authorList>
    </citation>
    <scope>NUCLEOTIDE SEQUENCE</scope>
    <source>
        <strain evidence="15">SH1</strain>
    </source>
</reference>
<proteinExistence type="inferred from homology"/>
<feature type="transmembrane region" description="Helical" evidence="13">
    <location>
        <begin position="402"/>
        <end position="422"/>
    </location>
</feature>
<keyword evidence="4" id="KW-1003">Cell membrane</keyword>
<evidence type="ECO:0000256" key="5">
    <source>
        <dbReference type="ARBA" id="ARBA00022692"/>
    </source>
</evidence>
<feature type="transmembrane region" description="Helical" evidence="13">
    <location>
        <begin position="38"/>
        <end position="64"/>
    </location>
</feature>
<evidence type="ECO:0000256" key="8">
    <source>
        <dbReference type="ARBA" id="ARBA00023136"/>
    </source>
</evidence>
<feature type="transmembrane region" description="Helical" evidence="13">
    <location>
        <begin position="220"/>
        <end position="242"/>
    </location>
</feature>
<keyword evidence="10" id="KW-0325">Glycoprotein</keyword>
<comment type="similarity">
    <text evidence="2 13">Belongs to the tweety family.</text>
</comment>
<evidence type="ECO:0000256" key="10">
    <source>
        <dbReference type="ARBA" id="ARBA00023180"/>
    </source>
</evidence>
<dbReference type="EMBL" id="CAJFDH010000003">
    <property type="protein sequence ID" value="CAD5215770.1"/>
    <property type="molecule type" value="Genomic_DNA"/>
</dbReference>
<feature type="compositionally biased region" description="Polar residues" evidence="14">
    <location>
        <begin position="472"/>
        <end position="484"/>
    </location>
</feature>
<evidence type="ECO:0000256" key="2">
    <source>
        <dbReference type="ARBA" id="ARBA00009849"/>
    </source>
</evidence>
<evidence type="ECO:0000256" key="13">
    <source>
        <dbReference type="RuleBase" id="RU361114"/>
    </source>
</evidence>
<dbReference type="GO" id="GO:0005886">
    <property type="term" value="C:plasma membrane"/>
    <property type="evidence" value="ECO:0007669"/>
    <property type="project" value="UniProtKB-SubCell"/>
</dbReference>
<dbReference type="GO" id="GO:0005229">
    <property type="term" value="F:intracellularly calcium-gated chloride channel activity"/>
    <property type="evidence" value="ECO:0007669"/>
    <property type="project" value="TreeGrafter"/>
</dbReference>
<dbReference type="PANTHER" id="PTHR12424:SF8">
    <property type="entry name" value="PROTEIN TWEETY"/>
    <property type="match status" value="1"/>
</dbReference>
<feature type="region of interest" description="Disordered" evidence="14">
    <location>
        <begin position="469"/>
        <end position="492"/>
    </location>
</feature>
<keyword evidence="16" id="KW-1185">Reference proteome</keyword>
<evidence type="ECO:0000256" key="3">
    <source>
        <dbReference type="ARBA" id="ARBA00022448"/>
    </source>
</evidence>
<evidence type="ECO:0000256" key="1">
    <source>
        <dbReference type="ARBA" id="ARBA00004651"/>
    </source>
</evidence>
<evidence type="ECO:0000313" key="16">
    <source>
        <dbReference type="Proteomes" id="UP000614601"/>
    </source>
</evidence>
<evidence type="ECO:0000256" key="12">
    <source>
        <dbReference type="ARBA" id="ARBA00023303"/>
    </source>
</evidence>
<keyword evidence="12 13" id="KW-0407">Ion channel</keyword>
<keyword evidence="5 13" id="KW-0812">Transmembrane</keyword>
<gene>
    <name evidence="15" type="ORF">BOKJ2_LOCUS6259</name>
</gene>
<dbReference type="GO" id="GO:0034707">
    <property type="term" value="C:chloride channel complex"/>
    <property type="evidence" value="ECO:0007669"/>
    <property type="project" value="UniProtKB-UniRule"/>
</dbReference>
<evidence type="ECO:0000256" key="11">
    <source>
        <dbReference type="ARBA" id="ARBA00023214"/>
    </source>
</evidence>
<dbReference type="GO" id="GO:0072320">
    <property type="term" value="F:volume-sensitive chloride channel activity"/>
    <property type="evidence" value="ECO:0007669"/>
    <property type="project" value="TreeGrafter"/>
</dbReference>
<evidence type="ECO:0000256" key="7">
    <source>
        <dbReference type="ARBA" id="ARBA00023065"/>
    </source>
</evidence>
<keyword evidence="7 13" id="KW-0406">Ion transport</keyword>
<comment type="function">
    <text evidence="13">Probable chloride channel.</text>
</comment>
<protein>
    <recommendedName>
        <fullName evidence="13">Protein tweety homolog</fullName>
    </recommendedName>
</protein>
<keyword evidence="11 13" id="KW-0868">Chloride</keyword>
<feature type="transmembrane region" description="Helical" evidence="13">
    <location>
        <begin position="249"/>
        <end position="270"/>
    </location>
</feature>
<organism evidence="15 16">
    <name type="scientific">Bursaphelenchus okinawaensis</name>
    <dbReference type="NCBI Taxonomy" id="465554"/>
    <lineage>
        <taxon>Eukaryota</taxon>
        <taxon>Metazoa</taxon>
        <taxon>Ecdysozoa</taxon>
        <taxon>Nematoda</taxon>
        <taxon>Chromadorea</taxon>
        <taxon>Rhabditida</taxon>
        <taxon>Tylenchina</taxon>
        <taxon>Tylenchomorpha</taxon>
        <taxon>Aphelenchoidea</taxon>
        <taxon>Aphelenchoididae</taxon>
        <taxon>Bursaphelenchus</taxon>
    </lineage>
</organism>
<accession>A0A811KHM3</accession>
<keyword evidence="8 13" id="KW-0472">Membrane</keyword>
<keyword evidence="9 13" id="KW-0869">Chloride channel</keyword>
<sequence length="518" mass="58610">MAQDWVIWLRQLIHQIPHFDYQFKRVDNVFVFDIHDTYFIALTLFCLSALVIGLLFLFVVVIVWSISCCTSKAAGNYTKQSIQRLTYTLFVMSIFCFSLLAVCLYGNDHSNRAMISKVLPQLHEVESNFDITSYKLNQFDFARNNVSRDAARLRSLIEDEAKKSTANTTKISDINSALEKVVTLWKDVHQAAENSKETLHGLRNFKDAVKKMGRMEFERWIMIVTLLSIMFVVLFVGVLAICKNSRTGVVAFSGLGIVVFFLAWVIFSLAAPLTIAYADFCETGRSFVSHYLPDGIYNVLSYYEKCVDGGQYTQNINDLNLDKIESILGDLKTKTYELETTSVALFGSDKFAEDLIGYFYQTIDICFKNVGTISTLSSCSANHHRIEGVIHGFCRDGFLGNLIFLVGIFVFGILMGFLLMVASRSWFAFERKSTDYTEVSGEDPFYPRVAENSISADIYGTHMGNPRFRYGGNSTDNNTESTGTNSGGQVMGEQHTPLLDHQSTWRPHHDMNHSNQYC</sequence>
<evidence type="ECO:0000256" key="4">
    <source>
        <dbReference type="ARBA" id="ARBA00022475"/>
    </source>
</evidence>
<name>A0A811KHM3_9BILA</name>
<keyword evidence="3 13" id="KW-0813">Transport</keyword>
<dbReference type="InterPro" id="IPR006990">
    <property type="entry name" value="Tweety"/>
</dbReference>
<evidence type="ECO:0000256" key="6">
    <source>
        <dbReference type="ARBA" id="ARBA00022989"/>
    </source>
</evidence>
<dbReference type="Proteomes" id="UP000783686">
    <property type="component" value="Unassembled WGS sequence"/>
</dbReference>
<evidence type="ECO:0000256" key="9">
    <source>
        <dbReference type="ARBA" id="ARBA00023173"/>
    </source>
</evidence>
<dbReference type="Pfam" id="PF04906">
    <property type="entry name" value="Tweety"/>
    <property type="match status" value="1"/>
</dbReference>
<dbReference type="EMBL" id="CAJFCW020000003">
    <property type="protein sequence ID" value="CAG9104740.1"/>
    <property type="molecule type" value="Genomic_DNA"/>
</dbReference>
<evidence type="ECO:0000313" key="15">
    <source>
        <dbReference type="EMBL" id="CAD5215770.1"/>
    </source>
</evidence>
<keyword evidence="6 13" id="KW-1133">Transmembrane helix</keyword>
<dbReference type="PANTHER" id="PTHR12424">
    <property type="entry name" value="TWEETY-RELATED"/>
    <property type="match status" value="1"/>
</dbReference>
<feature type="transmembrane region" description="Helical" evidence="13">
    <location>
        <begin position="85"/>
        <end position="107"/>
    </location>
</feature>
<evidence type="ECO:0000256" key="14">
    <source>
        <dbReference type="SAM" id="MobiDB-lite"/>
    </source>
</evidence>
<dbReference type="Proteomes" id="UP000614601">
    <property type="component" value="Unassembled WGS sequence"/>
</dbReference>
<dbReference type="AlphaFoldDB" id="A0A811KHM3"/>
<dbReference type="OrthoDB" id="187568at2759"/>
<comment type="subcellular location">
    <subcellularLocation>
        <location evidence="1 13">Cell membrane</location>
        <topology evidence="1 13">Multi-pass membrane protein</topology>
    </subcellularLocation>
</comment>